<evidence type="ECO:0000313" key="3">
    <source>
        <dbReference type="Proteomes" id="UP000008952"/>
    </source>
</evidence>
<comment type="caution">
    <text evidence="2">The sequence shown here is derived from an EMBL/GenBank/DDBJ whole genome shotgun (WGS) entry which is preliminary data.</text>
</comment>
<feature type="transmembrane region" description="Helical" evidence="1">
    <location>
        <begin position="30"/>
        <end position="54"/>
    </location>
</feature>
<sequence>MLYSISEKILDCAGYVAAFFISPDAINFNFIQLGVVLLMLIAIALVCWFIPFIFRHHNIR</sequence>
<keyword evidence="3" id="KW-1185">Reference proteome</keyword>
<dbReference type="HOGENOM" id="CLU_2931946_0_0_5"/>
<dbReference type="PATRIC" id="fig|1094558.3.peg.2041"/>
<evidence type="ECO:0000256" key="1">
    <source>
        <dbReference type="SAM" id="Phobius"/>
    </source>
</evidence>
<proteinExistence type="predicted"/>
<evidence type="ECO:0000313" key="2">
    <source>
        <dbReference type="EMBL" id="EJF89353.1"/>
    </source>
</evidence>
<dbReference type="RefSeq" id="WP_008040605.1">
    <property type="nucleotide sequence ID" value="NZ_JH725147.1"/>
</dbReference>
<dbReference type="OrthoDB" id="8453239at2"/>
<keyword evidence="1" id="KW-0812">Transmembrane</keyword>
<gene>
    <name evidence="2" type="ORF">ME5_01904</name>
</gene>
<protein>
    <submittedName>
        <fullName evidence="2">Uncharacterized protein</fullName>
    </submittedName>
</protein>
<name>J0ZLQ3_9HYPH</name>
<reference evidence="2 3" key="1">
    <citation type="submission" date="2012-03" db="EMBL/GenBank/DDBJ databases">
        <title>The Genome Sequence of Bartonella tamiae Th239.</title>
        <authorList>
            <consortium name="The Broad Institute Genome Sequencing Platform"/>
            <consortium name="The Broad Institute Genome Sequencing Center for Infectious Disease"/>
            <person name="Feldgarden M."/>
            <person name="Kirby J."/>
            <person name="Kosoy M."/>
            <person name="Birtles R."/>
            <person name="Probert W.S."/>
            <person name="Chiaraviglio L."/>
            <person name="Young S.K."/>
            <person name="Zeng Q."/>
            <person name="Gargeya S."/>
            <person name="Fitzgerald M."/>
            <person name="Haas B."/>
            <person name="Abouelleil A."/>
            <person name="Alvarado L."/>
            <person name="Arachchi H.M."/>
            <person name="Berlin A."/>
            <person name="Chapman S.B."/>
            <person name="Gearin G."/>
            <person name="Goldberg J."/>
            <person name="Griggs A."/>
            <person name="Gujja S."/>
            <person name="Hansen M."/>
            <person name="Heiman D."/>
            <person name="Howarth C."/>
            <person name="Larimer J."/>
            <person name="Lui A."/>
            <person name="MacDonald P.J.P."/>
            <person name="McCowen C."/>
            <person name="Montmayeur A."/>
            <person name="Murphy C."/>
            <person name="Neiman D."/>
            <person name="Pearson M."/>
            <person name="Priest M."/>
            <person name="Roberts A."/>
            <person name="Saif S."/>
            <person name="Shea T."/>
            <person name="Sisk P."/>
            <person name="Stolte C."/>
            <person name="Sykes S."/>
            <person name="Wortman J."/>
            <person name="Nusbaum C."/>
            <person name="Birren B."/>
        </authorList>
    </citation>
    <scope>NUCLEOTIDE SEQUENCE [LARGE SCALE GENOMIC DNA]</scope>
    <source>
        <strain evidence="2 3">Th239</strain>
    </source>
</reference>
<keyword evidence="1" id="KW-1133">Transmembrane helix</keyword>
<organism evidence="2 3">
    <name type="scientific">Bartonella tamiae Th239</name>
    <dbReference type="NCBI Taxonomy" id="1094558"/>
    <lineage>
        <taxon>Bacteria</taxon>
        <taxon>Pseudomonadati</taxon>
        <taxon>Pseudomonadota</taxon>
        <taxon>Alphaproteobacteria</taxon>
        <taxon>Hyphomicrobiales</taxon>
        <taxon>Bartonellaceae</taxon>
        <taxon>Bartonella</taxon>
    </lineage>
</organism>
<accession>J0ZLQ3</accession>
<dbReference type="EMBL" id="AIMB01000008">
    <property type="protein sequence ID" value="EJF89353.1"/>
    <property type="molecule type" value="Genomic_DNA"/>
</dbReference>
<dbReference type="STRING" id="1094558.ME5_01904"/>
<dbReference type="AlphaFoldDB" id="J0ZLQ3"/>
<dbReference type="Proteomes" id="UP000008952">
    <property type="component" value="Unassembled WGS sequence"/>
</dbReference>
<keyword evidence="1" id="KW-0472">Membrane</keyword>